<dbReference type="Pfam" id="PF09955">
    <property type="entry name" value="DUF2189"/>
    <property type="match status" value="1"/>
</dbReference>
<keyword evidence="3" id="KW-1185">Reference proteome</keyword>
<reference evidence="2 3" key="1">
    <citation type="submission" date="2023-03" db="EMBL/GenBank/DDBJ databases">
        <title>Diaphorobacter basophil sp. nov., isolated from a sewage-treatment plant.</title>
        <authorList>
            <person name="Yang K."/>
        </authorList>
    </citation>
    <scope>NUCLEOTIDE SEQUENCE [LARGE SCALE GENOMIC DNA]</scope>
    <source>
        <strain evidence="2 3">Y-1</strain>
    </source>
</reference>
<evidence type="ECO:0000313" key="3">
    <source>
        <dbReference type="Proteomes" id="UP001303211"/>
    </source>
</evidence>
<feature type="transmembrane region" description="Helical" evidence="1">
    <location>
        <begin position="67"/>
        <end position="90"/>
    </location>
</feature>
<feature type="transmembrane region" description="Helical" evidence="1">
    <location>
        <begin position="42"/>
        <end position="61"/>
    </location>
</feature>
<dbReference type="Proteomes" id="UP001303211">
    <property type="component" value="Chromosome"/>
</dbReference>
<sequence length="281" mass="30228">MPHSLRNRPASPLVLPQVRTIGLLRPLAWLTLALRDIARAPLLSLAHGLVLALLGAAILSLGYNRFWFVAGTLSGFLIVGPMLATSLYAISRALERGERVGLGLVWQTWASWQRSHAGQAQHQGYWSLVRFGLLLSLAATGWVAISASLIYTLSPVPVDTPMDFVRHVVLAREGALFAIWLALGSFLAAPIFASSVVAMPLLLDRRITVRQAVLTSWAVVLANPVPMALWAALIVVLTLLGLGTLLIGLVVVMPLLGHASWHAYRELVDASAFAPLDAPAP</sequence>
<keyword evidence="1" id="KW-1133">Transmembrane helix</keyword>
<organism evidence="2 3">
    <name type="scientific">Diaphorobacter limosus</name>
    <dbReference type="NCBI Taxonomy" id="3036128"/>
    <lineage>
        <taxon>Bacteria</taxon>
        <taxon>Pseudomonadati</taxon>
        <taxon>Pseudomonadota</taxon>
        <taxon>Betaproteobacteria</taxon>
        <taxon>Burkholderiales</taxon>
        <taxon>Comamonadaceae</taxon>
        <taxon>Diaphorobacter</taxon>
    </lineage>
</organism>
<evidence type="ECO:0000313" key="2">
    <source>
        <dbReference type="EMBL" id="WOO33724.1"/>
    </source>
</evidence>
<protein>
    <submittedName>
        <fullName evidence="2">DUF2189 domain-containing protein</fullName>
    </submittedName>
</protein>
<dbReference type="RefSeq" id="WP_317703089.1">
    <property type="nucleotide sequence ID" value="NZ_CP136921.1"/>
</dbReference>
<keyword evidence="1" id="KW-0472">Membrane</keyword>
<dbReference type="EMBL" id="CP136921">
    <property type="protein sequence ID" value="WOO33724.1"/>
    <property type="molecule type" value="Genomic_DNA"/>
</dbReference>
<evidence type="ECO:0000256" key="1">
    <source>
        <dbReference type="SAM" id="Phobius"/>
    </source>
</evidence>
<accession>A0ABZ0J9K7</accession>
<name>A0ABZ0J9K7_9BURK</name>
<dbReference type="InterPro" id="IPR018692">
    <property type="entry name" value="DUF2189"/>
</dbReference>
<keyword evidence="1" id="KW-0812">Transmembrane</keyword>
<proteinExistence type="predicted"/>
<feature type="transmembrane region" description="Helical" evidence="1">
    <location>
        <begin position="174"/>
        <end position="202"/>
    </location>
</feature>
<feature type="transmembrane region" description="Helical" evidence="1">
    <location>
        <begin position="239"/>
        <end position="257"/>
    </location>
</feature>
<feature type="transmembrane region" description="Helical" evidence="1">
    <location>
        <begin position="131"/>
        <end position="154"/>
    </location>
</feature>
<feature type="transmembrane region" description="Helical" evidence="1">
    <location>
        <begin position="214"/>
        <end position="233"/>
    </location>
</feature>
<gene>
    <name evidence="2" type="ORF">P4826_06565</name>
</gene>